<dbReference type="PROSITE" id="PS50977">
    <property type="entry name" value="HTH_TETR_2"/>
    <property type="match status" value="1"/>
</dbReference>
<dbReference type="InterPro" id="IPR001647">
    <property type="entry name" value="HTH_TetR"/>
</dbReference>
<dbReference type="EMBL" id="JBHTBJ010000004">
    <property type="protein sequence ID" value="MFC7273868.1"/>
    <property type="molecule type" value="Genomic_DNA"/>
</dbReference>
<dbReference type="InterPro" id="IPR049445">
    <property type="entry name" value="TetR_SbtR-like_C"/>
</dbReference>
<name>A0ABW2HP73_9ACTN</name>
<gene>
    <name evidence="6" type="ORF">ACFQS1_07755</name>
</gene>
<dbReference type="InterPro" id="IPR050109">
    <property type="entry name" value="HTH-type_TetR-like_transc_reg"/>
</dbReference>
<evidence type="ECO:0000256" key="1">
    <source>
        <dbReference type="ARBA" id="ARBA00023015"/>
    </source>
</evidence>
<dbReference type="RefSeq" id="WP_378965501.1">
    <property type="nucleotide sequence ID" value="NZ_JBHTBJ010000004.1"/>
</dbReference>
<keyword evidence="1" id="KW-0805">Transcription regulation</keyword>
<dbReference type="PANTHER" id="PTHR30055:SF234">
    <property type="entry name" value="HTH-TYPE TRANSCRIPTIONAL REGULATOR BETI"/>
    <property type="match status" value="1"/>
</dbReference>
<comment type="caution">
    <text evidence="6">The sequence shown here is derived from an EMBL/GenBank/DDBJ whole genome shotgun (WGS) entry which is preliminary data.</text>
</comment>
<dbReference type="Pfam" id="PF21597">
    <property type="entry name" value="TetR_C_43"/>
    <property type="match status" value="1"/>
</dbReference>
<dbReference type="Pfam" id="PF00440">
    <property type="entry name" value="TetR_N"/>
    <property type="match status" value="1"/>
</dbReference>
<evidence type="ECO:0000256" key="4">
    <source>
        <dbReference type="PROSITE-ProRule" id="PRU00335"/>
    </source>
</evidence>
<dbReference type="Gene3D" id="1.10.357.10">
    <property type="entry name" value="Tetracycline Repressor, domain 2"/>
    <property type="match status" value="1"/>
</dbReference>
<dbReference type="InterPro" id="IPR009057">
    <property type="entry name" value="Homeodomain-like_sf"/>
</dbReference>
<dbReference type="InterPro" id="IPR036271">
    <property type="entry name" value="Tet_transcr_reg_TetR-rel_C_sf"/>
</dbReference>
<reference evidence="7" key="1">
    <citation type="journal article" date="2019" name="Int. J. Syst. Evol. Microbiol.">
        <title>The Global Catalogue of Microorganisms (GCM) 10K type strain sequencing project: providing services to taxonomists for standard genome sequencing and annotation.</title>
        <authorList>
            <consortium name="The Broad Institute Genomics Platform"/>
            <consortium name="The Broad Institute Genome Sequencing Center for Infectious Disease"/>
            <person name="Wu L."/>
            <person name="Ma J."/>
        </authorList>
    </citation>
    <scope>NUCLEOTIDE SEQUENCE [LARGE SCALE GENOMIC DNA]</scope>
    <source>
        <strain evidence="7">XZYJT-10</strain>
    </source>
</reference>
<evidence type="ECO:0000313" key="7">
    <source>
        <dbReference type="Proteomes" id="UP001596548"/>
    </source>
</evidence>
<feature type="domain" description="HTH tetR-type" evidence="5">
    <location>
        <begin position="8"/>
        <end position="67"/>
    </location>
</feature>
<proteinExistence type="predicted"/>
<dbReference type="PANTHER" id="PTHR30055">
    <property type="entry name" value="HTH-TYPE TRANSCRIPTIONAL REGULATOR RUTR"/>
    <property type="match status" value="1"/>
</dbReference>
<dbReference type="Proteomes" id="UP001596548">
    <property type="component" value="Unassembled WGS sequence"/>
</dbReference>
<organism evidence="6 7">
    <name type="scientific">Paractinoplanes rhizophilus</name>
    <dbReference type="NCBI Taxonomy" id="1416877"/>
    <lineage>
        <taxon>Bacteria</taxon>
        <taxon>Bacillati</taxon>
        <taxon>Actinomycetota</taxon>
        <taxon>Actinomycetes</taxon>
        <taxon>Micromonosporales</taxon>
        <taxon>Micromonosporaceae</taxon>
        <taxon>Paractinoplanes</taxon>
    </lineage>
</organism>
<feature type="DNA-binding region" description="H-T-H motif" evidence="4">
    <location>
        <begin position="30"/>
        <end position="49"/>
    </location>
</feature>
<keyword evidence="3" id="KW-0804">Transcription</keyword>
<accession>A0ABW2HP73</accession>
<keyword evidence="7" id="KW-1185">Reference proteome</keyword>
<evidence type="ECO:0000256" key="2">
    <source>
        <dbReference type="ARBA" id="ARBA00023125"/>
    </source>
</evidence>
<sequence>MSPRADAVRNRAKILEVATRVFAEQGAAASTEQVAAEAGVAIGTIFRHFPTKADLLAAIMKDTLAGLAERMAAPDATLFGVFTALVAEAAAKRSVIDLLPGLEVDEAIARFREVVAGLLARARERGEVSPEIEADEVMALLVAVCQGALRGGWPPALQRRTLSIVFDGLRPAPAAGVRPAPGTGVS</sequence>
<evidence type="ECO:0000256" key="3">
    <source>
        <dbReference type="ARBA" id="ARBA00023163"/>
    </source>
</evidence>
<evidence type="ECO:0000313" key="6">
    <source>
        <dbReference type="EMBL" id="MFC7273868.1"/>
    </source>
</evidence>
<keyword evidence="2 4" id="KW-0238">DNA-binding</keyword>
<evidence type="ECO:0000259" key="5">
    <source>
        <dbReference type="PROSITE" id="PS50977"/>
    </source>
</evidence>
<dbReference type="SUPFAM" id="SSF46689">
    <property type="entry name" value="Homeodomain-like"/>
    <property type="match status" value="1"/>
</dbReference>
<protein>
    <submittedName>
        <fullName evidence="6">TetR/AcrR family transcriptional regulator</fullName>
    </submittedName>
</protein>
<dbReference type="PRINTS" id="PR00455">
    <property type="entry name" value="HTHTETR"/>
</dbReference>
<dbReference type="SUPFAM" id="SSF48498">
    <property type="entry name" value="Tetracyclin repressor-like, C-terminal domain"/>
    <property type="match status" value="1"/>
</dbReference>